<keyword evidence="4" id="KW-1185">Reference proteome</keyword>
<proteinExistence type="predicted"/>
<organism evidence="3 4">
    <name type="scientific">Sulfobacillus harzensis</name>
    <dbReference type="NCBI Taxonomy" id="2729629"/>
    <lineage>
        <taxon>Bacteria</taxon>
        <taxon>Bacillati</taxon>
        <taxon>Bacillota</taxon>
        <taxon>Clostridia</taxon>
        <taxon>Eubacteriales</taxon>
        <taxon>Clostridiales Family XVII. Incertae Sedis</taxon>
        <taxon>Sulfobacillus</taxon>
    </lineage>
</organism>
<dbReference type="Pfam" id="PF00293">
    <property type="entry name" value="NUDIX"/>
    <property type="match status" value="1"/>
</dbReference>
<gene>
    <name evidence="3" type="ORF">HIJ39_17585</name>
</gene>
<evidence type="ECO:0000313" key="3">
    <source>
        <dbReference type="EMBL" id="NMP24146.1"/>
    </source>
</evidence>
<dbReference type="CDD" id="cd04683">
    <property type="entry name" value="NUDIX_Hydrolase"/>
    <property type="match status" value="1"/>
</dbReference>
<accession>A0A7Y0L7H2</accession>
<keyword evidence="1" id="KW-0378">Hydrolase</keyword>
<dbReference type="PANTHER" id="PTHR16099:SF5">
    <property type="entry name" value="NUCLEOTIDE TRIPHOSPHATE DIPHOSPHATASE NUDT15"/>
    <property type="match status" value="1"/>
</dbReference>
<dbReference type="Gene3D" id="3.90.79.10">
    <property type="entry name" value="Nucleoside Triphosphate Pyrophosphohydrolase"/>
    <property type="match status" value="1"/>
</dbReference>
<reference evidence="3 4" key="1">
    <citation type="submission" date="2020-04" db="EMBL/GenBank/DDBJ databases">
        <authorList>
            <person name="Zhang R."/>
            <person name="Schippers A."/>
        </authorList>
    </citation>
    <scope>NUCLEOTIDE SEQUENCE [LARGE SCALE GENOMIC DNA]</scope>
    <source>
        <strain evidence="3 4">DSM 109850</strain>
    </source>
</reference>
<sequence length="147" mass="16334">MTDAARERHVVIVDVHAVLLRDERILLGRRHQTGYADGLFHLPAGHLEAGESVVEGLVREVREELGVHLNSGSVRFAHVMHSASGTGRVAFFFVADDWVGTPSNQETNKCSEIAWFGWDDLPDPMVPYARVALDHIRAGTNFSTFGW</sequence>
<dbReference type="GO" id="GO:0006203">
    <property type="term" value="P:dGTP catabolic process"/>
    <property type="evidence" value="ECO:0007669"/>
    <property type="project" value="TreeGrafter"/>
</dbReference>
<protein>
    <submittedName>
        <fullName evidence="3">NUDIX domain-containing protein</fullName>
    </submittedName>
</protein>
<name>A0A7Y0L7H2_9FIRM</name>
<dbReference type="PANTHER" id="PTHR16099">
    <property type="entry name" value="8-OXO-DGTP DIPHOSPHATES NUDT15"/>
    <property type="match status" value="1"/>
</dbReference>
<dbReference type="InterPro" id="IPR020084">
    <property type="entry name" value="NUDIX_hydrolase_CS"/>
</dbReference>
<dbReference type="EMBL" id="JABBVZ010000087">
    <property type="protein sequence ID" value="NMP24146.1"/>
    <property type="molecule type" value="Genomic_DNA"/>
</dbReference>
<evidence type="ECO:0000259" key="2">
    <source>
        <dbReference type="PROSITE" id="PS51462"/>
    </source>
</evidence>
<dbReference type="RefSeq" id="WP_169102015.1">
    <property type="nucleotide sequence ID" value="NZ_JABBVZ010000087.1"/>
</dbReference>
<dbReference type="GO" id="GO:0005829">
    <property type="term" value="C:cytosol"/>
    <property type="evidence" value="ECO:0007669"/>
    <property type="project" value="TreeGrafter"/>
</dbReference>
<dbReference type="PROSITE" id="PS00893">
    <property type="entry name" value="NUDIX_BOX"/>
    <property type="match status" value="1"/>
</dbReference>
<dbReference type="GO" id="GO:0035539">
    <property type="term" value="F:8-oxo-7,8-dihydrodeoxyguanosine triphosphate pyrophosphatase activity"/>
    <property type="evidence" value="ECO:0007669"/>
    <property type="project" value="TreeGrafter"/>
</dbReference>
<dbReference type="PROSITE" id="PS51462">
    <property type="entry name" value="NUDIX"/>
    <property type="match status" value="1"/>
</dbReference>
<evidence type="ECO:0000313" key="4">
    <source>
        <dbReference type="Proteomes" id="UP000533476"/>
    </source>
</evidence>
<dbReference type="SUPFAM" id="SSF55811">
    <property type="entry name" value="Nudix"/>
    <property type="match status" value="1"/>
</dbReference>
<dbReference type="AlphaFoldDB" id="A0A7Y0L7H2"/>
<dbReference type="Proteomes" id="UP000533476">
    <property type="component" value="Unassembled WGS sequence"/>
</dbReference>
<dbReference type="InterPro" id="IPR015797">
    <property type="entry name" value="NUDIX_hydrolase-like_dom_sf"/>
</dbReference>
<evidence type="ECO:0000256" key="1">
    <source>
        <dbReference type="ARBA" id="ARBA00022801"/>
    </source>
</evidence>
<dbReference type="InterPro" id="IPR000086">
    <property type="entry name" value="NUDIX_hydrolase_dom"/>
</dbReference>
<comment type="caution">
    <text evidence="3">The sequence shown here is derived from an EMBL/GenBank/DDBJ whole genome shotgun (WGS) entry which is preliminary data.</text>
</comment>
<feature type="domain" description="Nudix hydrolase" evidence="2">
    <location>
        <begin position="5"/>
        <end position="138"/>
    </location>
</feature>